<dbReference type="Pfam" id="PF00072">
    <property type="entry name" value="Response_reg"/>
    <property type="match status" value="1"/>
</dbReference>
<dbReference type="InterPro" id="IPR011006">
    <property type="entry name" value="CheY-like_superfamily"/>
</dbReference>
<name>A0A161STS6_9BRAD</name>
<evidence type="ECO:0000259" key="3">
    <source>
        <dbReference type="PROSITE" id="PS50110"/>
    </source>
</evidence>
<keyword evidence="1 2" id="KW-0597">Phosphoprotein</keyword>
<dbReference type="InterPro" id="IPR001789">
    <property type="entry name" value="Sig_transdc_resp-reg_receiver"/>
</dbReference>
<protein>
    <submittedName>
        <fullName evidence="4">Two-component system response regulator</fullName>
    </submittedName>
</protein>
<dbReference type="PANTHER" id="PTHR44591:SF25">
    <property type="entry name" value="CHEMOTAXIS TWO-COMPONENT RESPONSE REGULATOR"/>
    <property type="match status" value="1"/>
</dbReference>
<reference evidence="4 5" key="1">
    <citation type="submission" date="2016-03" db="EMBL/GenBank/DDBJ databases">
        <title>Microsymbionts genomes from the relict species Vavilovia formosa (Stev.) Fed.</title>
        <authorList>
            <person name="Kopat V."/>
            <person name="Chirak E."/>
            <person name="Kimeklis A."/>
            <person name="Andronov E."/>
        </authorList>
    </citation>
    <scope>NUCLEOTIDE SEQUENCE [LARGE SCALE GENOMIC DNA]</scope>
    <source>
        <strain evidence="4 5">Vaf07</strain>
    </source>
</reference>
<proteinExistence type="predicted"/>
<dbReference type="RefSeq" id="WP_068730741.1">
    <property type="nucleotide sequence ID" value="NZ_LVYV01000002.1"/>
</dbReference>
<dbReference type="SUPFAM" id="SSF52172">
    <property type="entry name" value="CheY-like"/>
    <property type="match status" value="1"/>
</dbReference>
<dbReference type="AlphaFoldDB" id="A0A161STS6"/>
<dbReference type="GO" id="GO:0000160">
    <property type="term" value="P:phosphorelay signal transduction system"/>
    <property type="evidence" value="ECO:0007669"/>
    <property type="project" value="InterPro"/>
</dbReference>
<accession>A0A161STS6</accession>
<organism evidence="4 5">
    <name type="scientific">Tardiphaga robiniae</name>
    <dbReference type="NCBI Taxonomy" id="943830"/>
    <lineage>
        <taxon>Bacteria</taxon>
        <taxon>Pseudomonadati</taxon>
        <taxon>Pseudomonadota</taxon>
        <taxon>Alphaproteobacteria</taxon>
        <taxon>Hyphomicrobiales</taxon>
        <taxon>Nitrobacteraceae</taxon>
        <taxon>Tardiphaga</taxon>
    </lineage>
</organism>
<comment type="caution">
    <text evidence="4">The sequence shown here is derived from an EMBL/GenBank/DDBJ whole genome shotgun (WGS) entry which is preliminary data.</text>
</comment>
<dbReference type="EMBL" id="LVYV01000002">
    <property type="protein sequence ID" value="KZD24912.1"/>
    <property type="molecule type" value="Genomic_DNA"/>
</dbReference>
<evidence type="ECO:0000256" key="2">
    <source>
        <dbReference type="PROSITE-ProRule" id="PRU00169"/>
    </source>
</evidence>
<dbReference type="STRING" id="943830.A4A58_21055"/>
<dbReference type="OrthoDB" id="9782655at2"/>
<dbReference type="PROSITE" id="PS50110">
    <property type="entry name" value="RESPONSE_REGULATORY"/>
    <property type="match status" value="1"/>
</dbReference>
<gene>
    <name evidence="4" type="ORF">A4A58_21055</name>
</gene>
<dbReference type="InterPro" id="IPR050595">
    <property type="entry name" value="Bact_response_regulator"/>
</dbReference>
<feature type="domain" description="Response regulatory" evidence="3">
    <location>
        <begin position="1"/>
        <end position="115"/>
    </location>
</feature>
<evidence type="ECO:0000313" key="5">
    <source>
        <dbReference type="Proteomes" id="UP000076574"/>
    </source>
</evidence>
<dbReference type="Gene3D" id="3.40.50.2300">
    <property type="match status" value="1"/>
</dbReference>
<dbReference type="Proteomes" id="UP000076574">
    <property type="component" value="Unassembled WGS sequence"/>
</dbReference>
<feature type="modified residue" description="4-aspartylphosphate" evidence="2">
    <location>
        <position position="50"/>
    </location>
</feature>
<keyword evidence="5" id="KW-1185">Reference proteome</keyword>
<evidence type="ECO:0000256" key="1">
    <source>
        <dbReference type="ARBA" id="ARBA00022553"/>
    </source>
</evidence>
<evidence type="ECO:0000313" key="4">
    <source>
        <dbReference type="EMBL" id="KZD24912.1"/>
    </source>
</evidence>
<sequence length="129" mass="13932">MISIVDDDKSVRRATDRLVRSLGFIAYTFSSADEFLASPYVSHTSCLIIDVRMPGMTGLQLQSVLLAKGINTPIIFITAFPEEGDRAAAFEAGAADFLTKPFDGKIMIRSLAAALKGRTVETTARSCDP</sequence>
<dbReference type="PANTHER" id="PTHR44591">
    <property type="entry name" value="STRESS RESPONSE REGULATOR PROTEIN 1"/>
    <property type="match status" value="1"/>
</dbReference>
<dbReference type="SMART" id="SM00448">
    <property type="entry name" value="REC"/>
    <property type="match status" value="1"/>
</dbReference>